<dbReference type="VEuPathDB" id="FungiDB:I302_03237"/>
<dbReference type="Proteomes" id="UP000092730">
    <property type="component" value="Chromosome 2"/>
</dbReference>
<reference evidence="3" key="4">
    <citation type="submission" date="2024-02" db="EMBL/GenBank/DDBJ databases">
        <title>Comparative genomics of Cryptococcus and Kwoniella reveals pathogenesis evolution and contrasting modes of karyotype evolution via chromosome fusion or intercentromeric recombination.</title>
        <authorList>
            <person name="Coelho M.A."/>
            <person name="David-Palma M."/>
            <person name="Shea T."/>
            <person name="Bowers K."/>
            <person name="McGinley-Smith S."/>
            <person name="Mohammad A.W."/>
            <person name="Gnirke A."/>
            <person name="Yurkov A.M."/>
            <person name="Nowrousian M."/>
            <person name="Sun S."/>
            <person name="Cuomo C.A."/>
            <person name="Heitman J."/>
        </authorList>
    </citation>
    <scope>NUCLEOTIDE SEQUENCE</scope>
    <source>
        <strain evidence="3">CBS 10118</strain>
    </source>
</reference>
<gene>
    <name evidence="2" type="ORF">I302_03237</name>
    <name evidence="3" type="ORF">I302_104531</name>
</gene>
<feature type="region of interest" description="Disordered" evidence="1">
    <location>
        <begin position="357"/>
        <end position="376"/>
    </location>
</feature>
<protein>
    <submittedName>
        <fullName evidence="2">Uncharacterized protein</fullName>
    </submittedName>
</protein>
<evidence type="ECO:0000256" key="1">
    <source>
        <dbReference type="SAM" id="MobiDB-lite"/>
    </source>
</evidence>
<reference evidence="2" key="1">
    <citation type="submission" date="2013-07" db="EMBL/GenBank/DDBJ databases">
        <title>The Genome Sequence of Cryptococcus bestiolae CBS10118.</title>
        <authorList>
            <consortium name="The Broad Institute Genome Sequencing Platform"/>
            <person name="Cuomo C."/>
            <person name="Litvintseva A."/>
            <person name="Chen Y."/>
            <person name="Heitman J."/>
            <person name="Sun S."/>
            <person name="Springer D."/>
            <person name="Dromer F."/>
            <person name="Young S.K."/>
            <person name="Zeng Q."/>
            <person name="Gargeya S."/>
            <person name="Fitzgerald M."/>
            <person name="Abouelleil A."/>
            <person name="Alvarado L."/>
            <person name="Berlin A.M."/>
            <person name="Chapman S.B."/>
            <person name="Dewar J."/>
            <person name="Goldberg J."/>
            <person name="Griggs A."/>
            <person name="Gujja S."/>
            <person name="Hansen M."/>
            <person name="Howarth C."/>
            <person name="Imamovic A."/>
            <person name="Larimer J."/>
            <person name="McCowan C."/>
            <person name="Murphy C."/>
            <person name="Pearson M."/>
            <person name="Priest M."/>
            <person name="Roberts A."/>
            <person name="Saif S."/>
            <person name="Shea T."/>
            <person name="Sykes S."/>
            <person name="Wortman J."/>
            <person name="Nusbaum C."/>
            <person name="Birren B."/>
        </authorList>
    </citation>
    <scope>NUCLEOTIDE SEQUENCE [LARGE SCALE GENOMIC DNA]</scope>
    <source>
        <strain evidence="2">CBS 10118</strain>
    </source>
</reference>
<dbReference type="EMBL" id="KI894019">
    <property type="protein sequence ID" value="OCF28378.1"/>
    <property type="molecule type" value="Genomic_DNA"/>
</dbReference>
<dbReference type="AlphaFoldDB" id="A0A1B9GBI2"/>
<evidence type="ECO:0000313" key="3">
    <source>
        <dbReference type="EMBL" id="WVW82520.1"/>
    </source>
</evidence>
<organism evidence="2">
    <name type="scientific">Kwoniella bestiolae CBS 10118</name>
    <dbReference type="NCBI Taxonomy" id="1296100"/>
    <lineage>
        <taxon>Eukaryota</taxon>
        <taxon>Fungi</taxon>
        <taxon>Dikarya</taxon>
        <taxon>Basidiomycota</taxon>
        <taxon>Agaricomycotina</taxon>
        <taxon>Tremellomycetes</taxon>
        <taxon>Tremellales</taxon>
        <taxon>Cryptococcaceae</taxon>
        <taxon>Kwoniella</taxon>
    </lineage>
</organism>
<dbReference type="STRING" id="1296100.A0A1B9GBI2"/>
<evidence type="ECO:0000313" key="2">
    <source>
        <dbReference type="EMBL" id="OCF28378.1"/>
    </source>
</evidence>
<dbReference type="KEGG" id="kbi:30207636"/>
<feature type="compositionally biased region" description="Polar residues" evidence="1">
    <location>
        <begin position="503"/>
        <end position="514"/>
    </location>
</feature>
<dbReference type="RefSeq" id="XP_019049448.1">
    <property type="nucleotide sequence ID" value="XM_019189886.1"/>
</dbReference>
<name>A0A1B9GBI2_9TREE</name>
<feature type="region of interest" description="Disordered" evidence="1">
    <location>
        <begin position="395"/>
        <end position="514"/>
    </location>
</feature>
<keyword evidence="4" id="KW-1185">Reference proteome</keyword>
<proteinExistence type="predicted"/>
<sequence>MPVSDVDVDIEISPPLPLPINFELLPTLSPGKTLCPVFYVLIDTIPIYLTLDPSHVPHLSLFPLFLTLHPISPLSILSTLHLRPNEDYSLTLKGIAPFMDIWVPLSLARTICESLKVERLFWDEMDPTKGLLSKIMGEVQSWDDGLAIGHNWLPPSTQLPKSAYSLSTLLSTPLTGMDIIQDNRYITTPLDGDTRTRLIETAETTDPSKLRAGTWHEAWDGVIALSDLAWNKFLLYPSIPPIPDKPSHIPFLHPTESSILHTILPLIPSLISSESSLPTYPFNFDDLQILLHSKPLPAPRQSVYSIVSSLTSSKKDTNRLEKLEENEYKARLKICVAEFVGGILVSAFLAHLRPTGGYEERGRMGEGGRRRSSDKGVYVFVEKSEDFHEIDQHHLESTHTGHQSGKRGRSGSQNKSQHKEKDKTRNKGKGTENWMKTIESLETKRGSSPPPARESSQRLQQQPEGSPEGRPRQHSKTRSHSHSHTSKAPEQRHTSPPPPHLGDNTSSESDTTATPPHYRVIQSIDQFPLGDWSWNNSSKSMLSENKDGWQAYRILGIAILLGWVMGHWQLF</sequence>
<feature type="compositionally biased region" description="Basic and acidic residues" evidence="1">
    <location>
        <begin position="358"/>
        <end position="374"/>
    </location>
</feature>
<evidence type="ECO:0000313" key="4">
    <source>
        <dbReference type="Proteomes" id="UP000092730"/>
    </source>
</evidence>
<dbReference type="EMBL" id="CP144542">
    <property type="protein sequence ID" value="WVW82520.1"/>
    <property type="molecule type" value="Genomic_DNA"/>
</dbReference>
<feature type="compositionally biased region" description="Basic residues" evidence="1">
    <location>
        <begin position="472"/>
        <end position="485"/>
    </location>
</feature>
<reference evidence="2" key="3">
    <citation type="submission" date="2014-01" db="EMBL/GenBank/DDBJ databases">
        <title>Evolution of pathogenesis and genome organization in the Tremellales.</title>
        <authorList>
            <person name="Cuomo C."/>
            <person name="Litvintseva A."/>
            <person name="Heitman J."/>
            <person name="Chen Y."/>
            <person name="Sun S."/>
            <person name="Springer D."/>
            <person name="Dromer F."/>
            <person name="Young S."/>
            <person name="Zeng Q."/>
            <person name="Chapman S."/>
            <person name="Gujja S."/>
            <person name="Saif S."/>
            <person name="Birren B."/>
        </authorList>
    </citation>
    <scope>NUCLEOTIDE SEQUENCE</scope>
    <source>
        <strain evidence="2">CBS 10118</strain>
    </source>
</reference>
<accession>A0A1B9GBI2</accession>
<dbReference type="OrthoDB" id="2596449at2759"/>
<reference evidence="3" key="2">
    <citation type="submission" date="2013-07" db="EMBL/GenBank/DDBJ databases">
        <authorList>
            <consortium name="The Broad Institute Genome Sequencing Platform"/>
            <person name="Cuomo C."/>
            <person name="Litvintseva A."/>
            <person name="Chen Y."/>
            <person name="Heitman J."/>
            <person name="Sun S."/>
            <person name="Springer D."/>
            <person name="Dromer F."/>
            <person name="Young S.K."/>
            <person name="Zeng Q."/>
            <person name="Gargeya S."/>
            <person name="Fitzgerald M."/>
            <person name="Abouelleil A."/>
            <person name="Alvarado L."/>
            <person name="Berlin A.M."/>
            <person name="Chapman S.B."/>
            <person name="Dewar J."/>
            <person name="Goldberg J."/>
            <person name="Griggs A."/>
            <person name="Gujja S."/>
            <person name="Hansen M."/>
            <person name="Howarth C."/>
            <person name="Imamovic A."/>
            <person name="Larimer J."/>
            <person name="McCowan C."/>
            <person name="Murphy C."/>
            <person name="Pearson M."/>
            <person name="Priest M."/>
            <person name="Roberts A."/>
            <person name="Saif S."/>
            <person name="Shea T."/>
            <person name="Sykes S."/>
            <person name="Wortman J."/>
            <person name="Nusbaum C."/>
            <person name="Birren B."/>
        </authorList>
    </citation>
    <scope>NUCLEOTIDE SEQUENCE</scope>
    <source>
        <strain evidence="3">CBS 10118</strain>
    </source>
</reference>
<dbReference type="GeneID" id="30207636"/>